<feature type="transmembrane region" description="Helical" evidence="1">
    <location>
        <begin position="337"/>
        <end position="360"/>
    </location>
</feature>
<gene>
    <name evidence="2" type="ORF">FHK04_09775</name>
</gene>
<protein>
    <submittedName>
        <fullName evidence="2">DUF1538 domain-containing protein</fullName>
    </submittedName>
</protein>
<feature type="transmembrane region" description="Helical" evidence="1">
    <location>
        <begin position="209"/>
        <end position="226"/>
    </location>
</feature>
<feature type="transmembrane region" description="Helical" evidence="1">
    <location>
        <begin position="294"/>
        <end position="317"/>
    </location>
</feature>
<proteinExistence type="predicted"/>
<dbReference type="Proteomes" id="UP000313395">
    <property type="component" value="Unassembled WGS sequence"/>
</dbReference>
<name>A0A5C5E6R6_9LACT</name>
<dbReference type="EMBL" id="VENO01000003">
    <property type="protein sequence ID" value="TNV68489.1"/>
    <property type="molecule type" value="Genomic_DNA"/>
</dbReference>
<organism evidence="2 3">
    <name type="scientific">Trichococcus shcherbakoviae subsp. psychrophilus</name>
    <dbReference type="NCBI Taxonomy" id="2585775"/>
    <lineage>
        <taxon>Bacteria</taxon>
        <taxon>Bacillati</taxon>
        <taxon>Bacillota</taxon>
        <taxon>Bacilli</taxon>
        <taxon>Lactobacillales</taxon>
        <taxon>Carnobacteriaceae</taxon>
        <taxon>Trichococcus</taxon>
    </lineage>
</organism>
<reference evidence="2 3" key="1">
    <citation type="submission" date="2019-06" db="EMBL/GenBank/DDBJ databases">
        <title>Description Trichococcus psychrophilus sp. nov., isolated from a cold spring, by genomic and phenotypic analyses.</title>
        <authorList>
            <person name="Zakharyuk A."/>
        </authorList>
    </citation>
    <scope>NUCLEOTIDE SEQUENCE [LARGE SCALE GENOMIC DNA]</scope>
    <source>
        <strain evidence="2 3">SKBG</strain>
    </source>
</reference>
<feature type="transmembrane region" description="Helical" evidence="1">
    <location>
        <begin position="116"/>
        <end position="137"/>
    </location>
</feature>
<dbReference type="RefSeq" id="WP_140186549.1">
    <property type="nucleotide sequence ID" value="NZ_VENO01000003.1"/>
</dbReference>
<feature type="transmembrane region" description="Helical" evidence="1">
    <location>
        <begin position="149"/>
        <end position="172"/>
    </location>
</feature>
<keyword evidence="1" id="KW-1133">Transmembrane helix</keyword>
<feature type="transmembrane region" description="Helical" evidence="1">
    <location>
        <begin position="38"/>
        <end position="58"/>
    </location>
</feature>
<evidence type="ECO:0000313" key="2">
    <source>
        <dbReference type="EMBL" id="TNV68489.1"/>
    </source>
</evidence>
<dbReference type="InterPro" id="IPR011435">
    <property type="entry name" value="UmpAB"/>
</dbReference>
<evidence type="ECO:0000313" key="3">
    <source>
        <dbReference type="Proteomes" id="UP000313395"/>
    </source>
</evidence>
<keyword evidence="1" id="KW-0812">Transmembrane</keyword>
<feature type="transmembrane region" description="Helical" evidence="1">
    <location>
        <begin position="178"/>
        <end position="197"/>
    </location>
</feature>
<comment type="caution">
    <text evidence="2">The sequence shown here is derived from an EMBL/GenBank/DDBJ whole genome shotgun (WGS) entry which is preliminary data.</text>
</comment>
<evidence type="ECO:0000256" key="1">
    <source>
        <dbReference type="SAM" id="Phobius"/>
    </source>
</evidence>
<feature type="transmembrane region" description="Helical" evidence="1">
    <location>
        <begin position="79"/>
        <end position="96"/>
    </location>
</feature>
<sequence>MKLFLSKIREVLQSVLPVVGIVLLLHITLTPLTDLQLARFLFGALCITAGLSIFLYAIDLSVNLIGRAMGRTFAKTDRLLLLAGAGLALGFIISIAEPDLHILAGQVERLTAGTVSKWGIILVVSVGIAVMLAIGLIRIVKQIPLHKLLVTFYAGVFLLALSASDEFLAIAFDASGATTGAMTVPFIMSMALGVTLLRKDTLASNDCGFGLIGVVSIGPILSVLVMDRFRGTLQGTPIAEAPVRTPLTVSQTVLGPFLDKVPVIAEEVLLALLPIFLIFMLLQRVSFRLSRKNVSWIIYGLLLTYIGLFLFLLGAQGGFMEVGRTIGFNVASLDNKLYLLVISFVLGLVTVLAEPAVHVLTHQIEDITNGAVKRNAVKAVLSLGIGTAVALAMLRIVFPQIQLWHYLLPGYIIALILTFFVPKIFIGIAFDSGGVASGPMTATFILSFVQGAASAMAGDNLVSESFGMIALVAMTPIIAVQVLGLVYKLRADGNNGDGIQCNPGKE</sequence>
<accession>A0A5C5E6R6</accession>
<dbReference type="Pfam" id="PF07556">
    <property type="entry name" value="DUF1538"/>
    <property type="match status" value="2"/>
</dbReference>
<keyword evidence="1" id="KW-0472">Membrane</keyword>
<dbReference type="AlphaFoldDB" id="A0A5C5E6R6"/>
<feature type="transmembrane region" description="Helical" evidence="1">
    <location>
        <begin position="12"/>
        <end position="32"/>
    </location>
</feature>
<feature type="transmembrane region" description="Helical" evidence="1">
    <location>
        <begin position="465"/>
        <end position="487"/>
    </location>
</feature>
<keyword evidence="3" id="KW-1185">Reference proteome</keyword>
<feature type="transmembrane region" description="Helical" evidence="1">
    <location>
        <begin position="380"/>
        <end position="398"/>
    </location>
</feature>
<feature type="transmembrane region" description="Helical" evidence="1">
    <location>
        <begin position="433"/>
        <end position="453"/>
    </location>
</feature>
<feature type="transmembrane region" description="Helical" evidence="1">
    <location>
        <begin position="404"/>
        <end position="421"/>
    </location>
</feature>
<feature type="transmembrane region" description="Helical" evidence="1">
    <location>
        <begin position="263"/>
        <end position="282"/>
    </location>
</feature>